<dbReference type="EMBL" id="JACHMN010000003">
    <property type="protein sequence ID" value="MBB5872883.1"/>
    <property type="molecule type" value="Genomic_DNA"/>
</dbReference>
<dbReference type="RefSeq" id="WP_184843179.1">
    <property type="nucleotide sequence ID" value="NZ_JACHMN010000003.1"/>
</dbReference>
<comment type="caution">
    <text evidence="1">The sequence shown here is derived from an EMBL/GenBank/DDBJ whole genome shotgun (WGS) entry which is preliminary data.</text>
</comment>
<evidence type="ECO:0000313" key="2">
    <source>
        <dbReference type="Proteomes" id="UP000587527"/>
    </source>
</evidence>
<evidence type="ECO:0008006" key="3">
    <source>
        <dbReference type="Google" id="ProtNLM"/>
    </source>
</evidence>
<dbReference type="InterPro" id="IPR021986">
    <property type="entry name" value="Spherulin4"/>
</dbReference>
<protein>
    <recommendedName>
        <fullName evidence="3">Spherulation-specific family 4</fullName>
    </recommendedName>
</protein>
<dbReference type="PANTHER" id="PTHR35040:SF9">
    <property type="entry name" value="4-LIKE CELL SURFACE PROTEIN, PUTATIVE (AFU_ORTHOLOGUE AFUA_4G14080)-RELATED"/>
    <property type="match status" value="1"/>
</dbReference>
<sequence length="210" mass="23093">MTMLIPLYVHPLVDPDAWRAVAAAGPFVTAIVNVHNGPGGDLDASYVEATELLRAARVPMLGYVDLSYQRRSEDEVERDLVAWHRYPVEGIFFDQVPTDPAALLTVARLTRRTGGMVVLNPGTRPHPAYAPLADLICTFEGSWAAYRHLPDEPDWPNAAHLIYGVDSWDLPEAHARMTRLAGGGLVTDLDMPLPYCGVPSWLRATAAVQR</sequence>
<name>A0A841C156_9ACTN</name>
<reference evidence="1 2" key="1">
    <citation type="submission" date="2020-08" db="EMBL/GenBank/DDBJ databases">
        <title>Sequencing the genomes of 1000 actinobacteria strains.</title>
        <authorList>
            <person name="Klenk H.-P."/>
        </authorList>
    </citation>
    <scope>NUCLEOTIDE SEQUENCE [LARGE SCALE GENOMIC DNA]</scope>
    <source>
        <strain evidence="1 2">DSM 45362</strain>
    </source>
</reference>
<proteinExistence type="predicted"/>
<keyword evidence="2" id="KW-1185">Reference proteome</keyword>
<dbReference type="Proteomes" id="UP000587527">
    <property type="component" value="Unassembled WGS sequence"/>
</dbReference>
<gene>
    <name evidence="1" type="ORF">F4553_006317</name>
</gene>
<accession>A0A841C156</accession>
<dbReference type="AlphaFoldDB" id="A0A841C156"/>
<dbReference type="Pfam" id="PF12138">
    <property type="entry name" value="Spherulin4"/>
    <property type="match status" value="1"/>
</dbReference>
<evidence type="ECO:0000313" key="1">
    <source>
        <dbReference type="EMBL" id="MBB5872883.1"/>
    </source>
</evidence>
<organism evidence="1 2">
    <name type="scientific">Allocatelliglobosispora scoriae</name>
    <dbReference type="NCBI Taxonomy" id="643052"/>
    <lineage>
        <taxon>Bacteria</taxon>
        <taxon>Bacillati</taxon>
        <taxon>Actinomycetota</taxon>
        <taxon>Actinomycetes</taxon>
        <taxon>Micromonosporales</taxon>
        <taxon>Micromonosporaceae</taxon>
        <taxon>Allocatelliglobosispora</taxon>
    </lineage>
</organism>
<dbReference type="PANTHER" id="PTHR35040">
    <property type="match status" value="1"/>
</dbReference>